<keyword evidence="2" id="KW-1185">Reference proteome</keyword>
<protein>
    <submittedName>
        <fullName evidence="1">Uncharacterized protein</fullName>
    </submittedName>
</protein>
<dbReference type="AlphaFoldDB" id="A0A6G0Z7B1"/>
<evidence type="ECO:0000313" key="1">
    <source>
        <dbReference type="EMBL" id="KAF0766666.1"/>
    </source>
</evidence>
<dbReference type="EMBL" id="VUJU01001136">
    <property type="protein sequence ID" value="KAF0766666.1"/>
    <property type="molecule type" value="Genomic_DNA"/>
</dbReference>
<proteinExistence type="predicted"/>
<accession>A0A6G0Z7B1</accession>
<comment type="caution">
    <text evidence="1">The sequence shown here is derived from an EMBL/GenBank/DDBJ whole genome shotgun (WGS) entry which is preliminary data.</text>
</comment>
<reference evidence="1 2" key="1">
    <citation type="submission" date="2019-08" db="EMBL/GenBank/DDBJ databases">
        <title>Whole genome of Aphis craccivora.</title>
        <authorList>
            <person name="Voronova N.V."/>
            <person name="Shulinski R.S."/>
            <person name="Bandarenka Y.V."/>
            <person name="Zhorov D.G."/>
            <person name="Warner D."/>
        </authorList>
    </citation>
    <scope>NUCLEOTIDE SEQUENCE [LARGE SCALE GENOMIC DNA]</scope>
    <source>
        <strain evidence="1">180601</strain>
        <tissue evidence="1">Whole Body</tissue>
    </source>
</reference>
<evidence type="ECO:0000313" key="2">
    <source>
        <dbReference type="Proteomes" id="UP000478052"/>
    </source>
</evidence>
<sequence length="61" mass="7324">YNLLKYESITIAIPFRNLEFYDFSTSKLLAIFRVFDRFPTIKITLKEPCIKFSNNTDINIW</sequence>
<organism evidence="1 2">
    <name type="scientific">Aphis craccivora</name>
    <name type="common">Cowpea aphid</name>
    <dbReference type="NCBI Taxonomy" id="307492"/>
    <lineage>
        <taxon>Eukaryota</taxon>
        <taxon>Metazoa</taxon>
        <taxon>Ecdysozoa</taxon>
        <taxon>Arthropoda</taxon>
        <taxon>Hexapoda</taxon>
        <taxon>Insecta</taxon>
        <taxon>Pterygota</taxon>
        <taxon>Neoptera</taxon>
        <taxon>Paraneoptera</taxon>
        <taxon>Hemiptera</taxon>
        <taxon>Sternorrhyncha</taxon>
        <taxon>Aphidomorpha</taxon>
        <taxon>Aphidoidea</taxon>
        <taxon>Aphididae</taxon>
        <taxon>Aphidini</taxon>
        <taxon>Aphis</taxon>
        <taxon>Aphis</taxon>
    </lineage>
</organism>
<dbReference type="Proteomes" id="UP000478052">
    <property type="component" value="Unassembled WGS sequence"/>
</dbReference>
<feature type="non-terminal residue" evidence="1">
    <location>
        <position position="1"/>
    </location>
</feature>
<gene>
    <name evidence="1" type="ORF">FWK35_00003337</name>
</gene>
<name>A0A6G0Z7B1_APHCR</name>